<keyword evidence="5" id="KW-1185">Reference proteome</keyword>
<dbReference type="PIRSF" id="PIRSF005539">
    <property type="entry name" value="Pept_S33_TRI_F1"/>
    <property type="match status" value="1"/>
</dbReference>
<accession>A0AAD6Z0C0</accession>
<keyword evidence="2" id="KW-0378">Hydrolase</keyword>
<dbReference type="PRINTS" id="PR00793">
    <property type="entry name" value="PROAMNOPTASE"/>
</dbReference>
<dbReference type="GO" id="GO:0008233">
    <property type="term" value="F:peptidase activity"/>
    <property type="evidence" value="ECO:0007669"/>
    <property type="project" value="InterPro"/>
</dbReference>
<dbReference type="Proteomes" id="UP001218218">
    <property type="component" value="Unassembled WGS sequence"/>
</dbReference>
<feature type="domain" description="AB hydrolase-1" evidence="3">
    <location>
        <begin position="39"/>
        <end position="292"/>
    </location>
</feature>
<reference evidence="4" key="1">
    <citation type="submission" date="2023-03" db="EMBL/GenBank/DDBJ databases">
        <title>Massive genome expansion in bonnet fungi (Mycena s.s.) driven by repeated elements and novel gene families across ecological guilds.</title>
        <authorList>
            <consortium name="Lawrence Berkeley National Laboratory"/>
            <person name="Harder C.B."/>
            <person name="Miyauchi S."/>
            <person name="Viragh M."/>
            <person name="Kuo A."/>
            <person name="Thoen E."/>
            <person name="Andreopoulos B."/>
            <person name="Lu D."/>
            <person name="Skrede I."/>
            <person name="Drula E."/>
            <person name="Henrissat B."/>
            <person name="Morin E."/>
            <person name="Kohler A."/>
            <person name="Barry K."/>
            <person name="LaButti K."/>
            <person name="Morin E."/>
            <person name="Salamov A."/>
            <person name="Lipzen A."/>
            <person name="Mereny Z."/>
            <person name="Hegedus B."/>
            <person name="Baldrian P."/>
            <person name="Stursova M."/>
            <person name="Weitz H."/>
            <person name="Taylor A."/>
            <person name="Grigoriev I.V."/>
            <person name="Nagy L.G."/>
            <person name="Martin F."/>
            <person name="Kauserud H."/>
        </authorList>
    </citation>
    <scope>NUCLEOTIDE SEQUENCE</scope>
    <source>
        <strain evidence="4">CBHHK002</strain>
    </source>
</reference>
<name>A0AAD6Z0C0_9AGAR</name>
<dbReference type="Pfam" id="PF00561">
    <property type="entry name" value="Abhydrolase_1"/>
    <property type="match status" value="1"/>
</dbReference>
<gene>
    <name evidence="4" type="ORF">DFH08DRAFT_905701</name>
</gene>
<dbReference type="InterPro" id="IPR000073">
    <property type="entry name" value="AB_hydrolase_1"/>
</dbReference>
<dbReference type="GO" id="GO:0016020">
    <property type="term" value="C:membrane"/>
    <property type="evidence" value="ECO:0007669"/>
    <property type="project" value="TreeGrafter"/>
</dbReference>
<dbReference type="EMBL" id="JARIHO010000119">
    <property type="protein sequence ID" value="KAJ7302184.1"/>
    <property type="molecule type" value="Genomic_DNA"/>
</dbReference>
<comment type="caution">
    <text evidence="4">The sequence shown here is derived from an EMBL/GenBank/DDBJ whole genome shotgun (WGS) entry which is preliminary data.</text>
</comment>
<dbReference type="PANTHER" id="PTHR43798">
    <property type="entry name" value="MONOACYLGLYCEROL LIPASE"/>
    <property type="match status" value="1"/>
</dbReference>
<protein>
    <submittedName>
        <fullName evidence="4">Proline-specific peptidase</fullName>
    </submittedName>
</protein>
<dbReference type="PANTHER" id="PTHR43798:SF33">
    <property type="entry name" value="HYDROLASE, PUTATIVE (AFU_ORTHOLOGUE AFUA_2G14860)-RELATED"/>
    <property type="match status" value="1"/>
</dbReference>
<dbReference type="GO" id="GO:0006508">
    <property type="term" value="P:proteolysis"/>
    <property type="evidence" value="ECO:0007669"/>
    <property type="project" value="InterPro"/>
</dbReference>
<proteinExistence type="inferred from homology"/>
<dbReference type="NCBIfam" id="TIGR01250">
    <property type="entry name" value="pro_imino_pep_2"/>
    <property type="match status" value="1"/>
</dbReference>
<evidence type="ECO:0000256" key="2">
    <source>
        <dbReference type="ARBA" id="ARBA00022801"/>
    </source>
</evidence>
<dbReference type="SUPFAM" id="SSF53474">
    <property type="entry name" value="alpha/beta-Hydrolases"/>
    <property type="match status" value="1"/>
</dbReference>
<dbReference type="InterPro" id="IPR002410">
    <property type="entry name" value="Peptidase_S33"/>
</dbReference>
<evidence type="ECO:0000313" key="5">
    <source>
        <dbReference type="Proteomes" id="UP001218218"/>
    </source>
</evidence>
<comment type="similarity">
    <text evidence="1">Belongs to the peptidase S33 family.</text>
</comment>
<dbReference type="Gene3D" id="3.40.50.1820">
    <property type="entry name" value="alpha/beta hydrolase"/>
    <property type="match status" value="1"/>
</dbReference>
<dbReference type="InterPro" id="IPR029058">
    <property type="entry name" value="AB_hydrolase_fold"/>
</dbReference>
<evidence type="ECO:0000313" key="4">
    <source>
        <dbReference type="EMBL" id="KAJ7302184.1"/>
    </source>
</evidence>
<evidence type="ECO:0000256" key="1">
    <source>
        <dbReference type="ARBA" id="ARBA00010088"/>
    </source>
</evidence>
<dbReference type="InterPro" id="IPR005945">
    <property type="entry name" value="Pro_imino_pep"/>
</dbReference>
<dbReference type="InterPro" id="IPR050266">
    <property type="entry name" value="AB_hydrolase_sf"/>
</dbReference>
<dbReference type="AlphaFoldDB" id="A0AAD6Z0C0"/>
<sequence length="307" mass="34362">MLHKPIVEGKIPFLVGDETFETYYKAFGDPDDAIMLRGALIVLHGGPGISHDYLLPLADLASRSPGDPTSVLFYDQLGSGQSTRLPHKDPSFWTIDLFIAELENLLDFFGTTHCFNLLGHSWGGTLAAEFIVRRRPAGLRSLILANALASAKLRNEALVRLRAGLPEKVQATLRKHEAAGTTKSKEYKAAMMVFWAKHGCRVQPFPPEFLHSISLPDEDSTVLDAMRNGDAGLGTQWDITPRVHLMRHVPTLIINGEHDFMTDSVCAPFFRGIDRVKWVKFANSSHTPQWEERERYINVVAEFLDEV</sequence>
<evidence type="ECO:0000259" key="3">
    <source>
        <dbReference type="Pfam" id="PF00561"/>
    </source>
</evidence>
<organism evidence="4 5">
    <name type="scientific">Mycena albidolilacea</name>
    <dbReference type="NCBI Taxonomy" id="1033008"/>
    <lineage>
        <taxon>Eukaryota</taxon>
        <taxon>Fungi</taxon>
        <taxon>Dikarya</taxon>
        <taxon>Basidiomycota</taxon>
        <taxon>Agaricomycotina</taxon>
        <taxon>Agaricomycetes</taxon>
        <taxon>Agaricomycetidae</taxon>
        <taxon>Agaricales</taxon>
        <taxon>Marasmiineae</taxon>
        <taxon>Mycenaceae</taxon>
        <taxon>Mycena</taxon>
    </lineage>
</organism>